<gene>
    <name evidence="2" type="ordered locus">MLP_14120</name>
</gene>
<keyword evidence="3" id="KW-1185">Reference proteome</keyword>
<dbReference type="PANTHER" id="PTHR34107:SF4">
    <property type="entry name" value="SLL1222 PROTEIN"/>
    <property type="match status" value="1"/>
</dbReference>
<sequence length="189" mass="20494">MGAMATEAVERESFLPHGRPFTRADLEAMPDDGNRYEIIDGVLLVSAAPRPVHQRVSMRLSNALFGLCPTGLEVFAAPLDVQLAEDTIVEPDLLIARSEELTETHVVGTPVLTVEILSPSTKHLDLAYKRARYEAAGVPSYWVVDPEGPSIIAWEFIDGAYVEVGRATGDTALTLDRPFPVTIVPGSLV</sequence>
<dbReference type="SUPFAM" id="SSF52980">
    <property type="entry name" value="Restriction endonuclease-like"/>
    <property type="match status" value="1"/>
</dbReference>
<evidence type="ECO:0000313" key="2">
    <source>
        <dbReference type="EMBL" id="BAK34426.1"/>
    </source>
</evidence>
<reference evidence="2 3" key="1">
    <citation type="submission" date="2011-05" db="EMBL/GenBank/DDBJ databases">
        <title>Whole genome sequence of Microlunatus phosphovorus NM-1.</title>
        <authorList>
            <person name="Hosoyama A."/>
            <person name="Sasaki K."/>
            <person name="Harada T."/>
            <person name="Igarashi R."/>
            <person name="Kawakoshi A."/>
            <person name="Sasagawa M."/>
            <person name="Fukada J."/>
            <person name="Nakamura S."/>
            <person name="Katano Y."/>
            <person name="Hanada S."/>
            <person name="Kamagata Y."/>
            <person name="Nakamura N."/>
            <person name="Yamazaki S."/>
            <person name="Fujita N."/>
        </authorList>
    </citation>
    <scope>NUCLEOTIDE SEQUENCE [LARGE SCALE GENOMIC DNA]</scope>
    <source>
        <strain evidence="3">ATCC 700054 / DSM 10555 / JCM 9379 / NBRC 101784 / NCIMB 13414 / VKM Ac-1990 / NM-1</strain>
    </source>
</reference>
<dbReference type="InterPro" id="IPR008538">
    <property type="entry name" value="Uma2"/>
</dbReference>
<dbReference type="Gene3D" id="3.90.1570.10">
    <property type="entry name" value="tt1808, chain A"/>
    <property type="match status" value="1"/>
</dbReference>
<accession>F5XQC6</accession>
<dbReference type="STRING" id="1032480.MLP_14120"/>
<dbReference type="CDD" id="cd06260">
    <property type="entry name" value="DUF820-like"/>
    <property type="match status" value="1"/>
</dbReference>
<proteinExistence type="predicted"/>
<dbReference type="InterPro" id="IPR012296">
    <property type="entry name" value="Nuclease_put_TT1808"/>
</dbReference>
<dbReference type="eggNOG" id="COG4636">
    <property type="taxonomic scope" value="Bacteria"/>
</dbReference>
<evidence type="ECO:0000313" key="3">
    <source>
        <dbReference type="Proteomes" id="UP000007947"/>
    </source>
</evidence>
<dbReference type="KEGG" id="mph:MLP_14120"/>
<dbReference type="OrthoDB" id="9799703at2"/>
<dbReference type="HOGENOM" id="CLU_076312_4_0_11"/>
<feature type="domain" description="Putative restriction endonuclease" evidence="1">
    <location>
        <begin position="25"/>
        <end position="180"/>
    </location>
</feature>
<dbReference type="Pfam" id="PF05685">
    <property type="entry name" value="Uma2"/>
    <property type="match status" value="1"/>
</dbReference>
<evidence type="ECO:0000259" key="1">
    <source>
        <dbReference type="Pfam" id="PF05685"/>
    </source>
</evidence>
<dbReference type="EMBL" id="AP012204">
    <property type="protein sequence ID" value="BAK34426.1"/>
    <property type="molecule type" value="Genomic_DNA"/>
</dbReference>
<dbReference type="InterPro" id="IPR011335">
    <property type="entry name" value="Restrct_endonuc-II-like"/>
</dbReference>
<name>F5XQC6_MICPN</name>
<dbReference type="Proteomes" id="UP000007947">
    <property type="component" value="Chromosome"/>
</dbReference>
<dbReference type="AlphaFoldDB" id="F5XQC6"/>
<dbReference type="PANTHER" id="PTHR34107">
    <property type="entry name" value="SLL0198 PROTEIN-RELATED"/>
    <property type="match status" value="1"/>
</dbReference>
<protein>
    <recommendedName>
        <fullName evidence="1">Putative restriction endonuclease domain-containing protein</fullName>
    </recommendedName>
</protein>
<organism evidence="2 3">
    <name type="scientific">Microlunatus phosphovorus (strain ATCC 700054 / DSM 10555 / JCM 9379 / NBRC 101784 / NCIMB 13414 / VKM Ac-1990 / NM-1)</name>
    <dbReference type="NCBI Taxonomy" id="1032480"/>
    <lineage>
        <taxon>Bacteria</taxon>
        <taxon>Bacillati</taxon>
        <taxon>Actinomycetota</taxon>
        <taxon>Actinomycetes</taxon>
        <taxon>Propionibacteriales</taxon>
        <taxon>Propionibacteriaceae</taxon>
        <taxon>Microlunatus</taxon>
    </lineage>
</organism>